<gene>
    <name evidence="12" type="ORF">B5807_07984</name>
</gene>
<dbReference type="InterPro" id="IPR031127">
    <property type="entry name" value="E3_UB_ligase_RBR"/>
</dbReference>
<keyword evidence="13" id="KW-1185">Reference proteome</keyword>
<evidence type="ECO:0000259" key="11">
    <source>
        <dbReference type="PROSITE" id="PS51873"/>
    </source>
</evidence>
<dbReference type="STRING" id="105696.A0A1Y2LQK4"/>
<dbReference type="Gene3D" id="3.30.40.10">
    <property type="entry name" value="Zinc/RING finger domain, C3HC4 (zinc finger)"/>
    <property type="match status" value="1"/>
</dbReference>
<dbReference type="Proteomes" id="UP000193240">
    <property type="component" value="Unassembled WGS sequence"/>
</dbReference>
<evidence type="ECO:0000256" key="5">
    <source>
        <dbReference type="ARBA" id="ARBA00022737"/>
    </source>
</evidence>
<dbReference type="EMBL" id="KZ107852">
    <property type="protein sequence ID" value="OSS46010.1"/>
    <property type="molecule type" value="Genomic_DNA"/>
</dbReference>
<dbReference type="Gene3D" id="1.20.120.1750">
    <property type="match status" value="1"/>
</dbReference>
<dbReference type="PROSITE" id="PS51873">
    <property type="entry name" value="TRIAD"/>
    <property type="match status" value="1"/>
</dbReference>
<dbReference type="AlphaFoldDB" id="A0A1Y2LQK4"/>
<comment type="catalytic activity">
    <reaction evidence="1">
        <text>[E2 ubiquitin-conjugating enzyme]-S-ubiquitinyl-L-cysteine + [acceptor protein]-L-lysine = [E2 ubiquitin-conjugating enzyme]-L-cysteine + [acceptor protein]-N(6)-ubiquitinyl-L-lysine.</text>
        <dbReference type="EC" id="2.3.2.31"/>
    </reaction>
</comment>
<evidence type="ECO:0000256" key="1">
    <source>
        <dbReference type="ARBA" id="ARBA00001798"/>
    </source>
</evidence>
<dbReference type="InterPro" id="IPR002867">
    <property type="entry name" value="IBR_dom"/>
</dbReference>
<keyword evidence="6" id="KW-0863">Zinc-finger</keyword>
<keyword evidence="7" id="KW-0833">Ubl conjugation pathway</keyword>
<accession>A0A1Y2LQK4</accession>
<evidence type="ECO:0000313" key="13">
    <source>
        <dbReference type="Proteomes" id="UP000193240"/>
    </source>
</evidence>
<feature type="coiled-coil region" evidence="9">
    <location>
        <begin position="122"/>
        <end position="149"/>
    </location>
</feature>
<evidence type="ECO:0000313" key="12">
    <source>
        <dbReference type="EMBL" id="OSS46010.1"/>
    </source>
</evidence>
<evidence type="ECO:0000256" key="10">
    <source>
        <dbReference type="SAM" id="MobiDB-lite"/>
    </source>
</evidence>
<keyword evidence="8" id="KW-0862">Zinc</keyword>
<keyword evidence="9" id="KW-0175">Coiled coil</keyword>
<dbReference type="GO" id="GO:0008270">
    <property type="term" value="F:zinc ion binding"/>
    <property type="evidence" value="ECO:0007669"/>
    <property type="project" value="UniProtKB-KW"/>
</dbReference>
<evidence type="ECO:0000256" key="8">
    <source>
        <dbReference type="ARBA" id="ARBA00022833"/>
    </source>
</evidence>
<evidence type="ECO:0000256" key="7">
    <source>
        <dbReference type="ARBA" id="ARBA00022786"/>
    </source>
</evidence>
<feature type="compositionally biased region" description="Polar residues" evidence="10">
    <location>
        <begin position="83"/>
        <end position="97"/>
    </location>
</feature>
<keyword evidence="5" id="KW-0677">Repeat</keyword>
<sequence length="369" mass="41780">MDISDLFTEALKEQLRRREAARRQRSVSVPTDIEENSDDDSLYMTPRGVSFRSKKRHRSQSPDLLDGNANAGTARPDEDALFENSQKQWTDPRSGTKSRPIELDRTSSPFQDYTAAIEDFELQDAAIARQLHEEELQAQEERLREAASRTRNCAVCGEATLIIELPSLSSCSHEAQICSDCYATWIASQLEGNGWQGVKCPGTTCKINLTYEEVKAYAAREVFERYDTLQTRSVLSLDPNFRCCTAQGCNSGQIHDTREVGNVFTCVECRARFCTVHEGAYHVGESCREYEYRTSGQKERDERERETKASEDALGRLSKRCPNQSCNSPIQKNGGCNHITCFKCKHDFCYHCLVSNWKTCGHLHLDVGQ</sequence>
<keyword evidence="3" id="KW-0808">Transferase</keyword>
<feature type="domain" description="RING-type" evidence="11">
    <location>
        <begin position="149"/>
        <end position="369"/>
    </location>
</feature>
<dbReference type="SMART" id="SM00647">
    <property type="entry name" value="IBR"/>
    <property type="match status" value="2"/>
</dbReference>
<dbReference type="Pfam" id="PF22191">
    <property type="entry name" value="IBR_1"/>
    <property type="match status" value="1"/>
</dbReference>
<organism evidence="12 13">
    <name type="scientific">Epicoccum nigrum</name>
    <name type="common">Soil fungus</name>
    <name type="synonym">Epicoccum purpurascens</name>
    <dbReference type="NCBI Taxonomy" id="105696"/>
    <lineage>
        <taxon>Eukaryota</taxon>
        <taxon>Fungi</taxon>
        <taxon>Dikarya</taxon>
        <taxon>Ascomycota</taxon>
        <taxon>Pezizomycotina</taxon>
        <taxon>Dothideomycetes</taxon>
        <taxon>Pleosporomycetidae</taxon>
        <taxon>Pleosporales</taxon>
        <taxon>Pleosporineae</taxon>
        <taxon>Didymellaceae</taxon>
        <taxon>Epicoccum</taxon>
    </lineage>
</organism>
<name>A0A1Y2LQK4_EPING</name>
<evidence type="ECO:0000256" key="4">
    <source>
        <dbReference type="ARBA" id="ARBA00022723"/>
    </source>
</evidence>
<dbReference type="PANTHER" id="PTHR11685">
    <property type="entry name" value="RBR FAMILY RING FINGER AND IBR DOMAIN-CONTAINING"/>
    <property type="match status" value="1"/>
</dbReference>
<evidence type="ECO:0000256" key="6">
    <source>
        <dbReference type="ARBA" id="ARBA00022771"/>
    </source>
</evidence>
<dbReference type="InterPro" id="IPR013083">
    <property type="entry name" value="Znf_RING/FYVE/PHD"/>
</dbReference>
<evidence type="ECO:0000256" key="2">
    <source>
        <dbReference type="ARBA" id="ARBA00012251"/>
    </source>
</evidence>
<proteinExistence type="predicted"/>
<dbReference type="SUPFAM" id="SSF57850">
    <property type="entry name" value="RING/U-box"/>
    <property type="match status" value="3"/>
</dbReference>
<dbReference type="CDD" id="cd20336">
    <property type="entry name" value="Rcat_RBR"/>
    <property type="match status" value="1"/>
</dbReference>
<evidence type="ECO:0000256" key="9">
    <source>
        <dbReference type="SAM" id="Coils"/>
    </source>
</evidence>
<keyword evidence="4" id="KW-0479">Metal-binding</keyword>
<dbReference type="GO" id="GO:0061630">
    <property type="term" value="F:ubiquitin protein ligase activity"/>
    <property type="evidence" value="ECO:0007669"/>
    <property type="project" value="UniProtKB-EC"/>
</dbReference>
<evidence type="ECO:0000256" key="3">
    <source>
        <dbReference type="ARBA" id="ARBA00022679"/>
    </source>
</evidence>
<feature type="region of interest" description="Disordered" evidence="10">
    <location>
        <begin position="17"/>
        <end position="107"/>
    </location>
</feature>
<dbReference type="InterPro" id="IPR044066">
    <property type="entry name" value="TRIAD_supradom"/>
</dbReference>
<reference evidence="12 13" key="1">
    <citation type="journal article" date="2017" name="Genome Announc.">
        <title>Genome sequence of the saprophytic ascomycete Epicoccum nigrum ICMP 19927 strain isolated from New Zealand.</title>
        <authorList>
            <person name="Fokin M."/>
            <person name="Fleetwood D."/>
            <person name="Weir B.S."/>
            <person name="Villas-Boas S.G."/>
        </authorList>
    </citation>
    <scope>NUCLEOTIDE SEQUENCE [LARGE SCALE GENOMIC DNA]</scope>
    <source>
        <strain evidence="12 13">ICMP 19927</strain>
    </source>
</reference>
<protein>
    <recommendedName>
        <fullName evidence="2">RBR-type E3 ubiquitin transferase</fullName>
        <ecNumber evidence="2">2.3.2.31</ecNumber>
    </recommendedName>
</protein>
<dbReference type="GO" id="GO:0016567">
    <property type="term" value="P:protein ubiquitination"/>
    <property type="evidence" value="ECO:0007669"/>
    <property type="project" value="InterPro"/>
</dbReference>
<dbReference type="EC" id="2.3.2.31" evidence="2"/>
<dbReference type="Pfam" id="PF01485">
    <property type="entry name" value="IBR"/>
    <property type="match status" value="1"/>
</dbReference>
<dbReference type="CDD" id="cd20335">
    <property type="entry name" value="BRcat_RBR"/>
    <property type="match status" value="1"/>
</dbReference>
<feature type="compositionally biased region" description="Acidic residues" evidence="10">
    <location>
        <begin position="32"/>
        <end position="41"/>
    </location>
</feature>
<dbReference type="InParanoid" id="A0A1Y2LQK4"/>